<dbReference type="AlphaFoldDB" id="M1AKL4"/>
<dbReference type="PaxDb" id="4113-PGSC0003DMT400024773"/>
<reference evidence="2" key="1">
    <citation type="journal article" date="2011" name="Nature">
        <title>Genome sequence and analysis of the tuber crop potato.</title>
        <authorList>
            <consortium name="The Potato Genome Sequencing Consortium"/>
        </authorList>
    </citation>
    <scope>NUCLEOTIDE SEQUENCE [LARGE SCALE GENOMIC DNA]</scope>
    <source>
        <strain evidence="2">cv. DM1-3 516 R44</strain>
    </source>
</reference>
<dbReference type="HOGENOM" id="CLU_060210_0_0_1"/>
<evidence type="ECO:0000313" key="1">
    <source>
        <dbReference type="EnsemblPlants" id="PGSC0003DMT400024773"/>
    </source>
</evidence>
<dbReference type="EnsemblPlants" id="PGSC0003DMT400024773">
    <property type="protein sequence ID" value="PGSC0003DMT400024773"/>
    <property type="gene ID" value="PGSC0003DMG400009576"/>
</dbReference>
<dbReference type="Gramene" id="PGSC0003DMT400024773">
    <property type="protein sequence ID" value="PGSC0003DMT400024773"/>
    <property type="gene ID" value="PGSC0003DMG400009576"/>
</dbReference>
<dbReference type="Proteomes" id="UP000011115">
    <property type="component" value="Unassembled WGS sequence"/>
</dbReference>
<name>M1AKL4_SOLTU</name>
<organism evidence="1 2">
    <name type="scientific">Solanum tuberosum</name>
    <name type="common">Potato</name>
    <dbReference type="NCBI Taxonomy" id="4113"/>
    <lineage>
        <taxon>Eukaryota</taxon>
        <taxon>Viridiplantae</taxon>
        <taxon>Streptophyta</taxon>
        <taxon>Embryophyta</taxon>
        <taxon>Tracheophyta</taxon>
        <taxon>Spermatophyta</taxon>
        <taxon>Magnoliopsida</taxon>
        <taxon>eudicotyledons</taxon>
        <taxon>Gunneridae</taxon>
        <taxon>Pentapetalae</taxon>
        <taxon>asterids</taxon>
        <taxon>lamiids</taxon>
        <taxon>Solanales</taxon>
        <taxon>Solanaceae</taxon>
        <taxon>Solanoideae</taxon>
        <taxon>Solaneae</taxon>
        <taxon>Solanum</taxon>
    </lineage>
</organism>
<sequence>MDSSSEINNCREIIPYVSPVNIVRIAAQENQRVDISESVLLPSSVSNHPRENVSGTPNEYELTLHQLTWRKRGLINAEVIAISTVSFAIVPLASETNIYTVKLNKGEDLVDPFRLNQKYHDIFNDWTCEKKRRPNGQCDKIYLRWSREYGSRNRFRNQYGKECSGPSKFNKLSSPNVSIDVLHLMSPLFQEVDNTSFTNLELQNIVPEDKVHREINDHVIVTLAKNEELTISFSYNEENMEQVPISQSLEMENNENAHMEKGLPYEDNYGEKEMIVNLTNNVKFVTAADSTLDTGENDKEGVCITTNFALPEIAPTMKIDSAKEGDKNTLEDSHGKEDHLISHDNIFTNMDNFDLFSPKEGLDDPFLLYGIENDDFEDAYTPNIKDM</sequence>
<evidence type="ECO:0000313" key="2">
    <source>
        <dbReference type="Proteomes" id="UP000011115"/>
    </source>
</evidence>
<dbReference type="InParanoid" id="M1AKL4"/>
<accession>M1AKL4</accession>
<keyword evidence="2" id="KW-1185">Reference proteome</keyword>
<dbReference type="eggNOG" id="ENOG502R825">
    <property type="taxonomic scope" value="Eukaryota"/>
</dbReference>
<dbReference type="OMA" id="NDWTCEK"/>
<protein>
    <submittedName>
        <fullName evidence="1">Uncharacterized protein</fullName>
    </submittedName>
</protein>
<reference evidence="1" key="2">
    <citation type="submission" date="2015-06" db="UniProtKB">
        <authorList>
            <consortium name="EnsemblPlants"/>
        </authorList>
    </citation>
    <scope>IDENTIFICATION</scope>
    <source>
        <strain evidence="1">DM1-3 516 R44</strain>
    </source>
</reference>
<proteinExistence type="predicted"/>